<evidence type="ECO:0000313" key="4">
    <source>
        <dbReference type="Proteomes" id="UP000789396"/>
    </source>
</evidence>
<feature type="region of interest" description="Disordered" evidence="1">
    <location>
        <begin position="95"/>
        <end position="115"/>
    </location>
</feature>
<accession>A0A9N9NLI7</accession>
<dbReference type="Proteomes" id="UP000789396">
    <property type="component" value="Unassembled WGS sequence"/>
</dbReference>
<evidence type="ECO:0000313" key="3">
    <source>
        <dbReference type="EMBL" id="CAG8749058.1"/>
    </source>
</evidence>
<evidence type="ECO:0000256" key="1">
    <source>
        <dbReference type="SAM" id="MobiDB-lite"/>
    </source>
</evidence>
<proteinExistence type="predicted"/>
<feature type="non-terminal residue" evidence="3">
    <location>
        <position position="115"/>
    </location>
</feature>
<keyword evidence="2" id="KW-1133">Transmembrane helix</keyword>
<dbReference type="OrthoDB" id="2443533at2759"/>
<keyword evidence="2" id="KW-0472">Membrane</keyword>
<feature type="transmembrane region" description="Helical" evidence="2">
    <location>
        <begin position="67"/>
        <end position="88"/>
    </location>
</feature>
<sequence length="115" mass="13341">MLNVKNFGRKTESENKTSQIYENNIYIFNMETYSWVTSFDTYNKISQGTPKNNDEESQNKNDSTKQIILPVVISIIGIICLFCTVLFYKKYRNKNTKSIPTPGDNANYKETCDNE</sequence>
<name>A0A9N9NLI7_9GLOM</name>
<protein>
    <submittedName>
        <fullName evidence="3">8119_t:CDS:1</fullName>
    </submittedName>
</protein>
<dbReference type="EMBL" id="CAJVPZ010035433">
    <property type="protein sequence ID" value="CAG8749058.1"/>
    <property type="molecule type" value="Genomic_DNA"/>
</dbReference>
<organism evidence="3 4">
    <name type="scientific">Racocetra fulgida</name>
    <dbReference type="NCBI Taxonomy" id="60492"/>
    <lineage>
        <taxon>Eukaryota</taxon>
        <taxon>Fungi</taxon>
        <taxon>Fungi incertae sedis</taxon>
        <taxon>Mucoromycota</taxon>
        <taxon>Glomeromycotina</taxon>
        <taxon>Glomeromycetes</taxon>
        <taxon>Diversisporales</taxon>
        <taxon>Gigasporaceae</taxon>
        <taxon>Racocetra</taxon>
    </lineage>
</organism>
<comment type="caution">
    <text evidence="3">The sequence shown here is derived from an EMBL/GenBank/DDBJ whole genome shotgun (WGS) entry which is preliminary data.</text>
</comment>
<evidence type="ECO:0000256" key="2">
    <source>
        <dbReference type="SAM" id="Phobius"/>
    </source>
</evidence>
<keyword evidence="2" id="KW-0812">Transmembrane</keyword>
<gene>
    <name evidence="3" type="ORF">RFULGI_LOCUS13464</name>
</gene>
<reference evidence="3" key="1">
    <citation type="submission" date="2021-06" db="EMBL/GenBank/DDBJ databases">
        <authorList>
            <person name="Kallberg Y."/>
            <person name="Tangrot J."/>
            <person name="Rosling A."/>
        </authorList>
    </citation>
    <scope>NUCLEOTIDE SEQUENCE</scope>
    <source>
        <strain evidence="3">IN212</strain>
    </source>
</reference>
<dbReference type="AlphaFoldDB" id="A0A9N9NLI7"/>
<keyword evidence="4" id="KW-1185">Reference proteome</keyword>